<feature type="region of interest" description="Disordered" evidence="1">
    <location>
        <begin position="125"/>
        <end position="146"/>
    </location>
</feature>
<dbReference type="InterPro" id="IPR001370">
    <property type="entry name" value="BIR_rpt"/>
</dbReference>
<proteinExistence type="predicted"/>
<dbReference type="PANTHER" id="PTHR10044:SF174">
    <property type="entry name" value="DEATH-ASSOCIATED INHIBITOR OF APOPTOSIS 1"/>
    <property type="match status" value="1"/>
</dbReference>
<dbReference type="CDD" id="cd00022">
    <property type="entry name" value="BIR"/>
    <property type="match status" value="2"/>
</dbReference>
<evidence type="ECO:0000313" key="2">
    <source>
        <dbReference type="EnsemblMetazoa" id="AMAM009754-PA"/>
    </source>
</evidence>
<sequence length="255" mass="29138">MEAGVERCSNDPLHEEGITIHGIPAASLNREIYRLQTFTTWPVSYILPSELARWGFFYVGSRDIVRCYFCKIELGNWEVSDVVPQEHLKWSRHCPLMRKLPTTNVPLDANFLDLLVDVVPDVTGAEDEPEWNTTEDSGYGEINPNETQNIASVSNQTALQSDSVRVYRPKFPYYQVETVRVASFKEWPKSMKQTPKQMADAGFFYTGKSDIVQCYCCGGALRDWLTDDEPWMEHAANYSGCYYLNLMKSADFIGK</sequence>
<dbReference type="AlphaFoldDB" id="A0A182SMI4"/>
<organism evidence="2 3">
    <name type="scientific">Anopheles maculatus</name>
    <dbReference type="NCBI Taxonomy" id="74869"/>
    <lineage>
        <taxon>Eukaryota</taxon>
        <taxon>Metazoa</taxon>
        <taxon>Ecdysozoa</taxon>
        <taxon>Arthropoda</taxon>
        <taxon>Hexapoda</taxon>
        <taxon>Insecta</taxon>
        <taxon>Pterygota</taxon>
        <taxon>Neoptera</taxon>
        <taxon>Endopterygota</taxon>
        <taxon>Diptera</taxon>
        <taxon>Nematocera</taxon>
        <taxon>Culicoidea</taxon>
        <taxon>Culicidae</taxon>
        <taxon>Anophelinae</taxon>
        <taxon>Anopheles</taxon>
        <taxon>Anopheles maculatus group</taxon>
    </lineage>
</organism>
<dbReference type="InterPro" id="IPR050784">
    <property type="entry name" value="IAP"/>
</dbReference>
<dbReference type="SMART" id="SM00238">
    <property type="entry name" value="BIR"/>
    <property type="match status" value="2"/>
</dbReference>
<reference evidence="2" key="2">
    <citation type="submission" date="2020-05" db="UniProtKB">
        <authorList>
            <consortium name="EnsemblMetazoa"/>
        </authorList>
    </citation>
    <scope>IDENTIFICATION</scope>
    <source>
        <strain evidence="2">maculatus3</strain>
    </source>
</reference>
<dbReference type="GO" id="GO:0090263">
    <property type="term" value="P:positive regulation of canonical Wnt signaling pathway"/>
    <property type="evidence" value="ECO:0007669"/>
    <property type="project" value="TreeGrafter"/>
</dbReference>
<dbReference type="GO" id="GO:0051726">
    <property type="term" value="P:regulation of cell cycle"/>
    <property type="evidence" value="ECO:0007669"/>
    <property type="project" value="TreeGrafter"/>
</dbReference>
<dbReference type="Gene3D" id="1.10.1170.10">
    <property type="entry name" value="Inhibitor Of Apoptosis Protein (2mihbC-IAP-1), Chain A"/>
    <property type="match status" value="2"/>
</dbReference>
<dbReference type="GO" id="GO:0061630">
    <property type="term" value="F:ubiquitin protein ligase activity"/>
    <property type="evidence" value="ECO:0007669"/>
    <property type="project" value="TreeGrafter"/>
</dbReference>
<accession>A0A182SMI4</accession>
<dbReference type="GO" id="GO:0005634">
    <property type="term" value="C:nucleus"/>
    <property type="evidence" value="ECO:0007669"/>
    <property type="project" value="TreeGrafter"/>
</dbReference>
<dbReference type="Proteomes" id="UP000075901">
    <property type="component" value="Unassembled WGS sequence"/>
</dbReference>
<dbReference type="GO" id="GO:0043066">
    <property type="term" value="P:negative regulation of apoptotic process"/>
    <property type="evidence" value="ECO:0007669"/>
    <property type="project" value="TreeGrafter"/>
</dbReference>
<dbReference type="PROSITE" id="PS50143">
    <property type="entry name" value="BIR_REPEAT_2"/>
    <property type="match status" value="2"/>
</dbReference>
<dbReference type="Pfam" id="PF00653">
    <property type="entry name" value="BIR"/>
    <property type="match status" value="2"/>
</dbReference>
<dbReference type="SUPFAM" id="SSF57924">
    <property type="entry name" value="Inhibitor of apoptosis (IAP) repeat"/>
    <property type="match status" value="2"/>
</dbReference>
<reference evidence="3" key="1">
    <citation type="submission" date="2013-09" db="EMBL/GenBank/DDBJ databases">
        <title>The Genome Sequence of Anopheles maculatus species B.</title>
        <authorList>
            <consortium name="The Broad Institute Genomics Platform"/>
            <person name="Neafsey D.E."/>
            <person name="Besansky N."/>
            <person name="Howell P."/>
            <person name="Walton C."/>
            <person name="Young S.K."/>
            <person name="Zeng Q."/>
            <person name="Gargeya S."/>
            <person name="Fitzgerald M."/>
            <person name="Haas B."/>
            <person name="Abouelleil A."/>
            <person name="Allen A.W."/>
            <person name="Alvarado L."/>
            <person name="Arachchi H.M."/>
            <person name="Berlin A.M."/>
            <person name="Chapman S.B."/>
            <person name="Gainer-Dewar J."/>
            <person name="Goldberg J."/>
            <person name="Griggs A."/>
            <person name="Gujja S."/>
            <person name="Hansen M."/>
            <person name="Howarth C."/>
            <person name="Imamovic A."/>
            <person name="Ireland A."/>
            <person name="Larimer J."/>
            <person name="McCowan C."/>
            <person name="Murphy C."/>
            <person name="Pearson M."/>
            <person name="Poon T.W."/>
            <person name="Priest M."/>
            <person name="Roberts A."/>
            <person name="Saif S."/>
            <person name="Shea T."/>
            <person name="Sisk P."/>
            <person name="Sykes S."/>
            <person name="Wortman J."/>
            <person name="Nusbaum C."/>
            <person name="Birren B."/>
        </authorList>
    </citation>
    <scope>NUCLEOTIDE SEQUENCE [LARGE SCALE GENOMIC DNA]</scope>
    <source>
        <strain evidence="3">maculatus3</strain>
    </source>
</reference>
<protein>
    <recommendedName>
        <fullName evidence="4">Apoptosis 1 inhibitor</fullName>
    </recommendedName>
</protein>
<keyword evidence="3" id="KW-1185">Reference proteome</keyword>
<evidence type="ECO:0008006" key="4">
    <source>
        <dbReference type="Google" id="ProtNLM"/>
    </source>
</evidence>
<dbReference type="GO" id="GO:0005737">
    <property type="term" value="C:cytoplasm"/>
    <property type="evidence" value="ECO:0007669"/>
    <property type="project" value="TreeGrafter"/>
</dbReference>
<evidence type="ECO:0000313" key="3">
    <source>
        <dbReference type="Proteomes" id="UP000075901"/>
    </source>
</evidence>
<dbReference type="PROSITE" id="PS01282">
    <property type="entry name" value="BIR_REPEAT_1"/>
    <property type="match status" value="1"/>
</dbReference>
<evidence type="ECO:0000256" key="1">
    <source>
        <dbReference type="SAM" id="MobiDB-lite"/>
    </source>
</evidence>
<dbReference type="PANTHER" id="PTHR10044">
    <property type="entry name" value="INHIBITOR OF APOPTOSIS"/>
    <property type="match status" value="1"/>
</dbReference>
<dbReference type="GO" id="GO:0043027">
    <property type="term" value="F:cysteine-type endopeptidase inhibitor activity involved in apoptotic process"/>
    <property type="evidence" value="ECO:0007669"/>
    <property type="project" value="TreeGrafter"/>
</dbReference>
<name>A0A182SMI4_9DIPT</name>
<dbReference type="VEuPathDB" id="VectorBase:AMAM009754"/>
<dbReference type="GO" id="GO:0031398">
    <property type="term" value="P:positive regulation of protein ubiquitination"/>
    <property type="evidence" value="ECO:0007669"/>
    <property type="project" value="TreeGrafter"/>
</dbReference>
<dbReference type="EnsemblMetazoa" id="AMAM009754-RA">
    <property type="protein sequence ID" value="AMAM009754-PA"/>
    <property type="gene ID" value="AMAM009754"/>
</dbReference>